<dbReference type="GO" id="GO:0003676">
    <property type="term" value="F:nucleic acid binding"/>
    <property type="evidence" value="ECO:0007669"/>
    <property type="project" value="InterPro"/>
</dbReference>
<keyword evidence="2" id="KW-0255">Endonuclease</keyword>
<evidence type="ECO:0000313" key="2">
    <source>
        <dbReference type="EMBL" id="KDD65546.1"/>
    </source>
</evidence>
<keyword evidence="2" id="KW-0540">Nuclease</keyword>
<dbReference type="GO" id="GO:0008270">
    <property type="term" value="F:zinc ion binding"/>
    <property type="evidence" value="ECO:0007669"/>
    <property type="project" value="InterPro"/>
</dbReference>
<dbReference type="RefSeq" id="WP_033061549.1">
    <property type="nucleotide sequence ID" value="NZ_AZQQ01000108.1"/>
</dbReference>
<proteinExistence type="predicted"/>
<dbReference type="EMBL" id="AZQQ01000108">
    <property type="protein sequence ID" value="KDD65546.1"/>
    <property type="molecule type" value="Genomic_DNA"/>
</dbReference>
<dbReference type="InterPro" id="IPR002711">
    <property type="entry name" value="HNH"/>
</dbReference>
<dbReference type="AlphaFoldDB" id="A0A059KU59"/>
<sequence length="271" mass="30971">MYLENVKGLFELVGRELISKRNLYDLIQYSKVDHSNFWSGQEYVIGNTPQQGINWIGGMTALKGVVIKVRPGSYEGDGWADGEQTMYHYSFKARNAVISYEEKANQALIKQAQLLYPIFLFTDADKSWLYEGRFAVSEIKDTYVILRRYDAASEHAVIAHLEQHYEEGGKKYVTHLMAERSSAVVSAVKASVDWICEICKIDFEDLYAFPYIEAHHKTAISTYSSSQQVKLSDLALLCPNCHAAVHLYMKKTQFDYPEIKVVLSGRIQKKK</sequence>
<dbReference type="Proteomes" id="UP000026739">
    <property type="component" value="Unassembled WGS sequence"/>
</dbReference>
<dbReference type="GO" id="GO:0004519">
    <property type="term" value="F:endonuclease activity"/>
    <property type="evidence" value="ECO:0007669"/>
    <property type="project" value="UniProtKB-KW"/>
</dbReference>
<keyword evidence="2" id="KW-0378">Hydrolase</keyword>
<dbReference type="CDD" id="cd00085">
    <property type="entry name" value="HNHc"/>
    <property type="match status" value="1"/>
</dbReference>
<gene>
    <name evidence="2" type="ORF">V466_27890</name>
</gene>
<evidence type="ECO:0000259" key="1">
    <source>
        <dbReference type="Pfam" id="PF01844"/>
    </source>
</evidence>
<comment type="caution">
    <text evidence="2">The sequence shown here is derived from an EMBL/GenBank/DDBJ whole genome shotgun (WGS) entry which is preliminary data.</text>
</comment>
<evidence type="ECO:0000313" key="3">
    <source>
        <dbReference type="Proteomes" id="UP000026739"/>
    </source>
</evidence>
<protein>
    <submittedName>
        <fullName evidence="2">Restriction endonuclease</fullName>
    </submittedName>
</protein>
<accession>A0A059KU59</accession>
<name>A0A059KU59_9PSED</name>
<organism evidence="2 3">
    <name type="scientific">Pseudomonas mandelii PD30</name>
    <dbReference type="NCBI Taxonomy" id="1419583"/>
    <lineage>
        <taxon>Bacteria</taxon>
        <taxon>Pseudomonadati</taxon>
        <taxon>Pseudomonadota</taxon>
        <taxon>Gammaproteobacteria</taxon>
        <taxon>Pseudomonadales</taxon>
        <taxon>Pseudomonadaceae</taxon>
        <taxon>Pseudomonas</taxon>
    </lineage>
</organism>
<dbReference type="Pfam" id="PF01844">
    <property type="entry name" value="HNH"/>
    <property type="match status" value="1"/>
</dbReference>
<dbReference type="InterPro" id="IPR003615">
    <property type="entry name" value="HNH_nuc"/>
</dbReference>
<dbReference type="eggNOG" id="COG3183">
    <property type="taxonomic scope" value="Bacteria"/>
</dbReference>
<reference evidence="2 3" key="1">
    <citation type="submission" date="2013-12" db="EMBL/GenBank/DDBJ databases">
        <authorList>
            <person name="Formusa P.A."/>
            <person name="Habash M."/>
            <person name="Lee H."/>
            <person name="Trevors J.T."/>
        </authorList>
    </citation>
    <scope>NUCLEOTIDE SEQUENCE [LARGE SCALE GENOMIC DNA]</scope>
    <source>
        <strain evidence="2 3">PD30</strain>
    </source>
</reference>
<feature type="domain" description="HNH" evidence="1">
    <location>
        <begin position="196"/>
        <end position="246"/>
    </location>
</feature>